<comment type="caution">
    <text evidence="2">The sequence shown here is derived from an EMBL/GenBank/DDBJ whole genome shotgun (WGS) entry which is preliminary data.</text>
</comment>
<dbReference type="Proteomes" id="UP001287286">
    <property type="component" value="Unassembled WGS sequence"/>
</dbReference>
<evidence type="ECO:0000313" key="3">
    <source>
        <dbReference type="Proteomes" id="UP001287286"/>
    </source>
</evidence>
<evidence type="ECO:0000256" key="1">
    <source>
        <dbReference type="SAM" id="MobiDB-lite"/>
    </source>
</evidence>
<sequence length="260" mass="28034">MLRVLREQLAGREFRHGAALTDQGVFEGLIRFDNGVFPEKATPYLVPKSGISNFDVSQCEAWPLDCCRDAFDADTRLWLRRLTEGGGSFVSGDKALPHDLLSDVRAAGGSVVEASGTSDVETSIHFTNGAFTPPATLGSDDTLTLLEPQIALWNISVMITTRRVARLGEATGGVLQVAHSVSDVEAVGIRQAPRLQATREIYWSGSDVKPALRQGAQSTKATLESEKGERGAGKDGSPWGRMGIACPRTPEVNFHRTVVQ</sequence>
<feature type="region of interest" description="Disordered" evidence="1">
    <location>
        <begin position="212"/>
        <end position="245"/>
    </location>
</feature>
<reference evidence="2 3" key="1">
    <citation type="journal article" date="2024" name="Microbiol. Resour. Announc.">
        <title>Genome annotations for the ascomycete fungi Trichoderma harzianum, Trichoderma aggressivum, and Purpureocillium lilacinum.</title>
        <authorList>
            <person name="Beijen E.P.W."/>
            <person name="Ohm R.A."/>
        </authorList>
    </citation>
    <scope>NUCLEOTIDE SEQUENCE [LARGE SCALE GENOMIC DNA]</scope>
    <source>
        <strain evidence="2 3">CBS 150709</strain>
    </source>
</reference>
<gene>
    <name evidence="2" type="ORF">Purlil1_12368</name>
</gene>
<protein>
    <submittedName>
        <fullName evidence="2">Uncharacterized protein</fullName>
    </submittedName>
</protein>
<evidence type="ECO:0000313" key="2">
    <source>
        <dbReference type="EMBL" id="KAK4077284.1"/>
    </source>
</evidence>
<dbReference type="EMBL" id="JAWRVI010000100">
    <property type="protein sequence ID" value="KAK4077284.1"/>
    <property type="molecule type" value="Genomic_DNA"/>
</dbReference>
<proteinExistence type="predicted"/>
<name>A0ABR0BH17_PURLI</name>
<keyword evidence="3" id="KW-1185">Reference proteome</keyword>
<feature type="compositionally biased region" description="Basic and acidic residues" evidence="1">
    <location>
        <begin position="223"/>
        <end position="233"/>
    </location>
</feature>
<accession>A0ABR0BH17</accession>
<organism evidence="2 3">
    <name type="scientific">Purpureocillium lilacinum</name>
    <name type="common">Paecilomyces lilacinus</name>
    <dbReference type="NCBI Taxonomy" id="33203"/>
    <lineage>
        <taxon>Eukaryota</taxon>
        <taxon>Fungi</taxon>
        <taxon>Dikarya</taxon>
        <taxon>Ascomycota</taxon>
        <taxon>Pezizomycotina</taxon>
        <taxon>Sordariomycetes</taxon>
        <taxon>Hypocreomycetidae</taxon>
        <taxon>Hypocreales</taxon>
        <taxon>Ophiocordycipitaceae</taxon>
        <taxon>Purpureocillium</taxon>
    </lineage>
</organism>